<comment type="caution">
    <text evidence="2">The sequence shown here is derived from an EMBL/GenBank/DDBJ whole genome shotgun (WGS) entry which is preliminary data.</text>
</comment>
<dbReference type="RefSeq" id="WP_106178749.1">
    <property type="nucleotide sequence ID" value="NZ_PVNH01000004.1"/>
</dbReference>
<dbReference type="Pfam" id="PF19054">
    <property type="entry name" value="DUF5753"/>
    <property type="match status" value="1"/>
</dbReference>
<dbReference type="SMART" id="SM00530">
    <property type="entry name" value="HTH_XRE"/>
    <property type="match status" value="1"/>
</dbReference>
<dbReference type="InterPro" id="IPR043917">
    <property type="entry name" value="DUF5753"/>
</dbReference>
<dbReference type="Gene3D" id="1.10.260.40">
    <property type="entry name" value="lambda repressor-like DNA-binding domains"/>
    <property type="match status" value="1"/>
</dbReference>
<dbReference type="GO" id="GO:0003677">
    <property type="term" value="F:DNA binding"/>
    <property type="evidence" value="ECO:0007669"/>
    <property type="project" value="InterPro"/>
</dbReference>
<dbReference type="Proteomes" id="UP000238362">
    <property type="component" value="Unassembled WGS sequence"/>
</dbReference>
<evidence type="ECO:0000313" key="3">
    <source>
        <dbReference type="Proteomes" id="UP000238362"/>
    </source>
</evidence>
<keyword evidence="3" id="KW-1185">Reference proteome</keyword>
<feature type="domain" description="HTH cro/C1-type" evidence="1">
    <location>
        <begin position="15"/>
        <end position="52"/>
    </location>
</feature>
<organism evidence="2 3">
    <name type="scientific">Prauserella shujinwangii</name>
    <dbReference type="NCBI Taxonomy" id="1453103"/>
    <lineage>
        <taxon>Bacteria</taxon>
        <taxon>Bacillati</taxon>
        <taxon>Actinomycetota</taxon>
        <taxon>Actinomycetes</taxon>
        <taxon>Pseudonocardiales</taxon>
        <taxon>Pseudonocardiaceae</taxon>
        <taxon>Prauserella</taxon>
    </lineage>
</organism>
<dbReference type="EMBL" id="PVNH01000004">
    <property type="protein sequence ID" value="PRX48694.1"/>
    <property type="molecule type" value="Genomic_DNA"/>
</dbReference>
<name>A0A2T0LXE1_9PSEU</name>
<evidence type="ECO:0000313" key="2">
    <source>
        <dbReference type="EMBL" id="PRX48694.1"/>
    </source>
</evidence>
<dbReference type="PROSITE" id="PS50943">
    <property type="entry name" value="HTH_CROC1"/>
    <property type="match status" value="1"/>
</dbReference>
<dbReference type="InterPro" id="IPR010982">
    <property type="entry name" value="Lambda_DNA-bd_dom_sf"/>
</dbReference>
<reference evidence="2 3" key="1">
    <citation type="submission" date="2018-03" db="EMBL/GenBank/DDBJ databases">
        <title>Genomic Encyclopedia of Type Strains, Phase III (KMG-III): the genomes of soil and plant-associated and newly described type strains.</title>
        <authorList>
            <person name="Whitman W."/>
        </authorList>
    </citation>
    <scope>NUCLEOTIDE SEQUENCE [LARGE SCALE GENOMIC DNA]</scope>
    <source>
        <strain evidence="2 3">CGMCC 4.7125</strain>
    </source>
</reference>
<dbReference type="CDD" id="cd00093">
    <property type="entry name" value="HTH_XRE"/>
    <property type="match status" value="1"/>
</dbReference>
<protein>
    <submittedName>
        <fullName evidence="2">Helix-turn-helix protein</fullName>
    </submittedName>
</protein>
<evidence type="ECO:0000259" key="1">
    <source>
        <dbReference type="PROSITE" id="PS50943"/>
    </source>
</evidence>
<proteinExistence type="predicted"/>
<accession>A0A2T0LXE1</accession>
<dbReference type="OrthoDB" id="4966777at2"/>
<sequence>MTDIDRRRAAFGDRLRKLRARAGYLTGKEFAAQLGWPQSRVSRIETGTQTATEADVTAWCEASGASDSVAAELLDELREIRIEAASWRRQLRTGHAARQETVRDTELAARKIRAFEFALLPGLVQTPEYARRVLAIHARLHGSSPDVDQAVRVRMQRQQVLYDPDRSIELLVAESALRYPVGGPEVMTAQFDRLLTVCGLSTVRFGIVPQGIPTPVIPMHGFWILDDRAVVIETIDSEITAEDPADIALYHRVIDELWTVAAEADKARAMLARLASDVAANS</sequence>
<dbReference type="SUPFAM" id="SSF47413">
    <property type="entry name" value="lambda repressor-like DNA-binding domains"/>
    <property type="match status" value="1"/>
</dbReference>
<gene>
    <name evidence="2" type="ORF">B0I33_104512</name>
</gene>
<dbReference type="Pfam" id="PF13560">
    <property type="entry name" value="HTH_31"/>
    <property type="match status" value="1"/>
</dbReference>
<dbReference type="InterPro" id="IPR001387">
    <property type="entry name" value="Cro/C1-type_HTH"/>
</dbReference>
<dbReference type="AlphaFoldDB" id="A0A2T0LXE1"/>